<sequence length="124" mass="14660">MEALEVCNVVIIRGNDIRWRNWKIRSACAWTLPLSESSHCQDFLLLMPLGLVVNPLLAVQIRDLVNFLYRFRLTSYHLLILISQVCSSFDLIRKEQKYFQQNSRMRHIVNVFSFLQLSTCEDIR</sequence>
<keyword evidence="2" id="KW-1185">Reference proteome</keyword>
<evidence type="ECO:0000313" key="2">
    <source>
        <dbReference type="Proteomes" id="UP001054945"/>
    </source>
</evidence>
<reference evidence="1 2" key="1">
    <citation type="submission" date="2021-06" db="EMBL/GenBank/DDBJ databases">
        <title>Caerostris extrusa draft genome.</title>
        <authorList>
            <person name="Kono N."/>
            <person name="Arakawa K."/>
        </authorList>
    </citation>
    <scope>NUCLEOTIDE SEQUENCE [LARGE SCALE GENOMIC DNA]</scope>
</reference>
<accession>A0AAV4XUB3</accession>
<comment type="caution">
    <text evidence="1">The sequence shown here is derived from an EMBL/GenBank/DDBJ whole genome shotgun (WGS) entry which is preliminary data.</text>
</comment>
<dbReference type="Proteomes" id="UP001054945">
    <property type="component" value="Unassembled WGS sequence"/>
</dbReference>
<proteinExistence type="predicted"/>
<organism evidence="1 2">
    <name type="scientific">Caerostris extrusa</name>
    <name type="common">Bark spider</name>
    <name type="synonym">Caerostris bankana</name>
    <dbReference type="NCBI Taxonomy" id="172846"/>
    <lineage>
        <taxon>Eukaryota</taxon>
        <taxon>Metazoa</taxon>
        <taxon>Ecdysozoa</taxon>
        <taxon>Arthropoda</taxon>
        <taxon>Chelicerata</taxon>
        <taxon>Arachnida</taxon>
        <taxon>Araneae</taxon>
        <taxon>Araneomorphae</taxon>
        <taxon>Entelegynae</taxon>
        <taxon>Araneoidea</taxon>
        <taxon>Araneidae</taxon>
        <taxon>Caerostris</taxon>
    </lineage>
</organism>
<dbReference type="AlphaFoldDB" id="A0AAV4XUB3"/>
<name>A0AAV4XUB3_CAEEX</name>
<protein>
    <submittedName>
        <fullName evidence="1">Uncharacterized protein</fullName>
    </submittedName>
</protein>
<gene>
    <name evidence="1" type="ORF">CEXT_554601</name>
</gene>
<dbReference type="EMBL" id="BPLR01018229">
    <property type="protein sequence ID" value="GIY97913.1"/>
    <property type="molecule type" value="Genomic_DNA"/>
</dbReference>
<evidence type="ECO:0000313" key="1">
    <source>
        <dbReference type="EMBL" id="GIY97913.1"/>
    </source>
</evidence>